<accession>A0A3A8IZH0</accession>
<evidence type="ECO:0000313" key="5">
    <source>
        <dbReference type="Proteomes" id="UP000268094"/>
    </source>
</evidence>
<reference evidence="5" key="1">
    <citation type="submission" date="2018-09" db="EMBL/GenBank/DDBJ databases">
        <authorList>
            <person name="Livingstone P.G."/>
            <person name="Whitworth D.E."/>
        </authorList>
    </citation>
    <scope>NUCLEOTIDE SEQUENCE [LARGE SCALE GENOMIC DNA]</scope>
    <source>
        <strain evidence="5">CA054A</strain>
    </source>
</reference>
<evidence type="ECO:0000259" key="3">
    <source>
        <dbReference type="Pfam" id="PF00912"/>
    </source>
</evidence>
<protein>
    <recommendedName>
        <fullName evidence="3">Glycosyl transferase family 51 domain-containing protein</fullName>
    </recommendedName>
</protein>
<dbReference type="InterPro" id="IPR036950">
    <property type="entry name" value="PBP_transglycosylase"/>
</dbReference>
<evidence type="ECO:0000256" key="2">
    <source>
        <dbReference type="SAM" id="Phobius"/>
    </source>
</evidence>
<dbReference type="InterPro" id="IPR023346">
    <property type="entry name" value="Lysozyme-like_dom_sf"/>
</dbReference>
<feature type="region of interest" description="Disordered" evidence="1">
    <location>
        <begin position="1"/>
        <end position="28"/>
    </location>
</feature>
<comment type="caution">
    <text evidence="4">The sequence shown here is derived from an EMBL/GenBank/DDBJ whole genome shotgun (WGS) entry which is preliminary data.</text>
</comment>
<keyword evidence="2" id="KW-0472">Membrane</keyword>
<sequence>MPFPSAHARSLPDRRTAQNRREDSTRKDAHVAEARLLDTGRVAGALACVLQPGPGMHLRARWRQRMRLLGLGLWGLGLVGVGLLAAMEGFYRLELHRLPGLPTPPEATDRLPANFARTWWSLFEPGDTLTVEPVWAWTAVAKVSRPLVFGSLPPPPSGWNLANAVASSWAAHPSPTGQPFHLKSSQRLALGIWLTRHWSAEELLAFQARHVTLGHDVVGVSEGARRYLAKETADITFAEAALLTSMAGLGGAQREHPECFIERIRPRRDRLIQRLREAGAVTHAEEAAARSQPIVLSLADFDAHPCSR</sequence>
<keyword evidence="2" id="KW-0812">Transmembrane</keyword>
<organism evidence="4 5">
    <name type="scientific">Corallococcus terminator</name>
    <dbReference type="NCBI Taxonomy" id="2316733"/>
    <lineage>
        <taxon>Bacteria</taxon>
        <taxon>Pseudomonadati</taxon>
        <taxon>Myxococcota</taxon>
        <taxon>Myxococcia</taxon>
        <taxon>Myxococcales</taxon>
        <taxon>Cystobacterineae</taxon>
        <taxon>Myxococcaceae</taxon>
        <taxon>Corallococcus</taxon>
    </lineage>
</organism>
<evidence type="ECO:0000313" key="4">
    <source>
        <dbReference type="EMBL" id="RKG85304.1"/>
    </source>
</evidence>
<dbReference type="Gene3D" id="1.10.3810.10">
    <property type="entry name" value="Biosynthetic peptidoglycan transglycosylase-like"/>
    <property type="match status" value="1"/>
</dbReference>
<proteinExistence type="predicted"/>
<keyword evidence="2" id="KW-1133">Transmembrane helix</keyword>
<dbReference type="SUPFAM" id="SSF53955">
    <property type="entry name" value="Lysozyme-like"/>
    <property type="match status" value="1"/>
</dbReference>
<keyword evidence="5" id="KW-1185">Reference proteome</keyword>
<dbReference type="InterPro" id="IPR001264">
    <property type="entry name" value="Glyco_trans_51"/>
</dbReference>
<dbReference type="Pfam" id="PF00912">
    <property type="entry name" value="Transgly"/>
    <property type="match status" value="1"/>
</dbReference>
<gene>
    <name evidence="4" type="ORF">D7V88_20145</name>
</gene>
<name>A0A3A8IZH0_9BACT</name>
<feature type="compositionally biased region" description="Basic and acidic residues" evidence="1">
    <location>
        <begin position="10"/>
        <end position="28"/>
    </location>
</feature>
<dbReference type="Proteomes" id="UP000268094">
    <property type="component" value="Unassembled WGS sequence"/>
</dbReference>
<feature type="domain" description="Glycosyl transferase family 51" evidence="3">
    <location>
        <begin position="188"/>
        <end position="250"/>
    </location>
</feature>
<feature type="transmembrane region" description="Helical" evidence="2">
    <location>
        <begin position="68"/>
        <end position="87"/>
    </location>
</feature>
<evidence type="ECO:0000256" key="1">
    <source>
        <dbReference type="SAM" id="MobiDB-lite"/>
    </source>
</evidence>
<dbReference type="AlphaFoldDB" id="A0A3A8IZH0"/>
<dbReference type="EMBL" id="RAVZ01000136">
    <property type="protein sequence ID" value="RKG85304.1"/>
    <property type="molecule type" value="Genomic_DNA"/>
</dbReference>